<dbReference type="EMBL" id="CP014518">
    <property type="protein sequence ID" value="AMM31644.1"/>
    <property type="molecule type" value="Genomic_DNA"/>
</dbReference>
<accession>A0A126ZYK4</accession>
<dbReference type="PROSITE" id="PS00455">
    <property type="entry name" value="AMP_BINDING"/>
    <property type="match status" value="1"/>
</dbReference>
<evidence type="ECO:0000256" key="1">
    <source>
        <dbReference type="ARBA" id="ARBA00006432"/>
    </source>
</evidence>
<dbReference type="InterPro" id="IPR045851">
    <property type="entry name" value="AMP-bd_C_sf"/>
</dbReference>
<dbReference type="InterPro" id="IPR020845">
    <property type="entry name" value="AMP-binding_CS"/>
</dbReference>
<evidence type="ECO:0000259" key="6">
    <source>
        <dbReference type="Pfam" id="PF00501"/>
    </source>
</evidence>
<dbReference type="GO" id="GO:0005524">
    <property type="term" value="F:ATP binding"/>
    <property type="evidence" value="ECO:0007669"/>
    <property type="project" value="UniProtKB-KW"/>
</dbReference>
<feature type="domain" description="AMP-binding enzyme C-terminal" evidence="7">
    <location>
        <begin position="444"/>
        <end position="522"/>
    </location>
</feature>
<dbReference type="GO" id="GO:0004321">
    <property type="term" value="F:fatty-acyl-CoA synthase activity"/>
    <property type="evidence" value="ECO:0007669"/>
    <property type="project" value="TreeGrafter"/>
</dbReference>
<dbReference type="GO" id="GO:0016405">
    <property type="term" value="F:CoA-ligase activity"/>
    <property type="evidence" value="ECO:0007669"/>
    <property type="project" value="UniProtKB-ARBA"/>
</dbReference>
<keyword evidence="2 8" id="KW-0436">Ligase</keyword>
<evidence type="ECO:0000256" key="4">
    <source>
        <dbReference type="ARBA" id="ARBA00022840"/>
    </source>
</evidence>
<gene>
    <name evidence="8" type="ORF">SA2016_0959</name>
</gene>
<dbReference type="GO" id="GO:0006637">
    <property type="term" value="P:acyl-CoA metabolic process"/>
    <property type="evidence" value="ECO:0007669"/>
    <property type="project" value="TreeGrafter"/>
</dbReference>
<proteinExistence type="inferred from homology"/>
<sequence>MPGPTAAPVDANTAEWALVEALAAEHPRSGRHNLYTESCGRWAADSTRTALTVRDESGTSENFTYTQLDGMSARLAGYLRSRGIGAGDTVAGILDRGLAPWLVAFAAWRLGAVYVPLFTGYGAAALADRLRLASARIVVCEPALQAALEDELPGTEIIGSATATDGRPGRPSLGQALAHPPYRPIAATGPADTAVMMFTSGTTGTPKACTIPHAGWLATVPFARHVLGTRPDSAVLGLSDPGWSYGLLTTGSTIMALGHRVIVQTGRFDAARILYALAENGAVHVAGAPTAFRRLLDSIPDGPPLPGLLPATSGGEPLDPETARSWSELTGVPLRNGYGLTEVGMVLADPGEGDGRLEPIPGWEVRLADPGRTASEGRLLIRRPPHQLSDGYANATPAWARLWTEDGWLATEDVFRRDSDGKLTYRGRVDDVIVTSGYKISPVEVESVLRRHPGVRDAAAVPTPDGAGGSTVRAVVETMPGYAGSPELASNLKDLVRQEAGRHAYPRIIDFTDQLPRTESGKVRRQALGPEGPGSALPRSTAPAAGEAQWP</sequence>
<dbReference type="STRING" id="37927.SA2016_0959"/>
<evidence type="ECO:0000256" key="5">
    <source>
        <dbReference type="SAM" id="MobiDB-lite"/>
    </source>
</evidence>
<dbReference type="PANTHER" id="PTHR43605:SF10">
    <property type="entry name" value="ACYL-COA SYNTHETASE MEDIUM CHAIN FAMILY MEMBER 3"/>
    <property type="match status" value="1"/>
</dbReference>
<dbReference type="Pfam" id="PF13193">
    <property type="entry name" value="AMP-binding_C"/>
    <property type="match status" value="1"/>
</dbReference>
<dbReference type="Pfam" id="PF00501">
    <property type="entry name" value="AMP-binding"/>
    <property type="match status" value="1"/>
</dbReference>
<dbReference type="InterPro" id="IPR051087">
    <property type="entry name" value="Mitochondrial_ACSM"/>
</dbReference>
<dbReference type="Proteomes" id="UP000070134">
    <property type="component" value="Chromosome"/>
</dbReference>
<feature type="domain" description="AMP-dependent synthetase/ligase" evidence="6">
    <location>
        <begin position="47"/>
        <end position="392"/>
    </location>
</feature>
<dbReference type="Gene3D" id="3.30.300.30">
    <property type="match status" value="1"/>
</dbReference>
<evidence type="ECO:0000313" key="8">
    <source>
        <dbReference type="EMBL" id="AMM31644.1"/>
    </source>
</evidence>
<keyword evidence="4" id="KW-0067">ATP-binding</keyword>
<dbReference type="Gene3D" id="3.40.50.12780">
    <property type="entry name" value="N-terminal domain of ligase-like"/>
    <property type="match status" value="1"/>
</dbReference>
<dbReference type="AlphaFoldDB" id="A0A126ZYK4"/>
<dbReference type="InterPro" id="IPR025110">
    <property type="entry name" value="AMP-bd_C"/>
</dbReference>
<dbReference type="KEGG" id="satk:SA2016_0959"/>
<keyword evidence="9" id="KW-1185">Reference proteome</keyword>
<evidence type="ECO:0000259" key="7">
    <source>
        <dbReference type="Pfam" id="PF13193"/>
    </source>
</evidence>
<evidence type="ECO:0000313" key="9">
    <source>
        <dbReference type="Proteomes" id="UP000070134"/>
    </source>
</evidence>
<name>A0A126ZYK4_9MICC</name>
<dbReference type="GO" id="GO:0006633">
    <property type="term" value="P:fatty acid biosynthetic process"/>
    <property type="evidence" value="ECO:0007669"/>
    <property type="project" value="TreeGrafter"/>
</dbReference>
<comment type="similarity">
    <text evidence="1">Belongs to the ATP-dependent AMP-binding enzyme family.</text>
</comment>
<dbReference type="OrthoDB" id="9803968at2"/>
<feature type="region of interest" description="Disordered" evidence="5">
    <location>
        <begin position="516"/>
        <end position="551"/>
    </location>
</feature>
<dbReference type="SUPFAM" id="SSF56801">
    <property type="entry name" value="Acetyl-CoA synthetase-like"/>
    <property type="match status" value="1"/>
</dbReference>
<protein>
    <submittedName>
        <fullName evidence="8">Acetyl-CoA synthetase (Acetate-CoA ligase)</fullName>
    </submittedName>
</protein>
<reference evidence="8 9" key="1">
    <citation type="submission" date="2016-02" db="EMBL/GenBank/DDBJ databases">
        <title>Complete genome of Sinomonas atrocyanea KCTC 3377.</title>
        <authorList>
            <person name="Kim K.M."/>
        </authorList>
    </citation>
    <scope>NUCLEOTIDE SEQUENCE [LARGE SCALE GENOMIC DNA]</scope>
    <source>
        <strain evidence="8 9">KCTC 3377</strain>
    </source>
</reference>
<dbReference type="InterPro" id="IPR000873">
    <property type="entry name" value="AMP-dep_synth/lig_dom"/>
</dbReference>
<evidence type="ECO:0000256" key="3">
    <source>
        <dbReference type="ARBA" id="ARBA00022741"/>
    </source>
</evidence>
<evidence type="ECO:0000256" key="2">
    <source>
        <dbReference type="ARBA" id="ARBA00022598"/>
    </source>
</evidence>
<dbReference type="RefSeq" id="WP_066495927.1">
    <property type="nucleotide sequence ID" value="NZ_BJMO01000018.1"/>
</dbReference>
<keyword evidence="3" id="KW-0547">Nucleotide-binding</keyword>
<dbReference type="PANTHER" id="PTHR43605">
    <property type="entry name" value="ACYL-COENZYME A SYNTHETASE"/>
    <property type="match status" value="1"/>
</dbReference>
<dbReference type="InterPro" id="IPR042099">
    <property type="entry name" value="ANL_N_sf"/>
</dbReference>
<dbReference type="GO" id="GO:0015645">
    <property type="term" value="F:fatty acid ligase activity"/>
    <property type="evidence" value="ECO:0007669"/>
    <property type="project" value="TreeGrafter"/>
</dbReference>
<organism evidence="8 9">
    <name type="scientific">Sinomonas atrocyanea</name>
    <dbReference type="NCBI Taxonomy" id="37927"/>
    <lineage>
        <taxon>Bacteria</taxon>
        <taxon>Bacillati</taxon>
        <taxon>Actinomycetota</taxon>
        <taxon>Actinomycetes</taxon>
        <taxon>Micrococcales</taxon>
        <taxon>Micrococcaceae</taxon>
        <taxon>Sinomonas</taxon>
    </lineage>
</organism>